<feature type="domain" description="Solute-binding protein family 5" evidence="7">
    <location>
        <begin position="93"/>
        <end position="479"/>
    </location>
</feature>
<dbReference type="PANTHER" id="PTHR30290">
    <property type="entry name" value="PERIPLASMIC BINDING COMPONENT OF ABC TRANSPORTER"/>
    <property type="match status" value="1"/>
</dbReference>
<dbReference type="GO" id="GO:0043190">
    <property type="term" value="C:ATP-binding cassette (ABC) transporter complex"/>
    <property type="evidence" value="ECO:0007669"/>
    <property type="project" value="InterPro"/>
</dbReference>
<evidence type="ECO:0000256" key="6">
    <source>
        <dbReference type="SAM" id="SignalP"/>
    </source>
</evidence>
<dbReference type="PIRSF" id="PIRSF002741">
    <property type="entry name" value="MppA"/>
    <property type="match status" value="1"/>
</dbReference>
<organism evidence="8 9">
    <name type="scientific">Paratissierella segnis</name>
    <dbReference type="NCBI Taxonomy" id="2763679"/>
    <lineage>
        <taxon>Bacteria</taxon>
        <taxon>Bacillati</taxon>
        <taxon>Bacillota</taxon>
        <taxon>Tissierellia</taxon>
        <taxon>Tissierellales</taxon>
        <taxon>Tissierellaceae</taxon>
        <taxon>Paratissierella</taxon>
    </lineage>
</organism>
<dbReference type="FunFam" id="3.10.105.10:FF:000001">
    <property type="entry name" value="Oligopeptide ABC transporter, oligopeptide-binding protein"/>
    <property type="match status" value="1"/>
</dbReference>
<dbReference type="InterPro" id="IPR000914">
    <property type="entry name" value="SBP_5_dom"/>
</dbReference>
<dbReference type="PROSITE" id="PS01040">
    <property type="entry name" value="SBP_BACTERIAL_5"/>
    <property type="match status" value="1"/>
</dbReference>
<feature type="region of interest" description="Disordered" evidence="5">
    <location>
        <begin position="27"/>
        <end position="48"/>
    </location>
</feature>
<name>A0A926EV04_9FIRM</name>
<dbReference type="Pfam" id="PF00496">
    <property type="entry name" value="SBP_bac_5"/>
    <property type="match status" value="1"/>
</dbReference>
<comment type="subcellular location">
    <subcellularLocation>
        <location evidence="1">Cell membrane</location>
        <topology evidence="1">Lipid-anchor</topology>
    </subcellularLocation>
</comment>
<feature type="chain" id="PRO_5036906262" evidence="6">
    <location>
        <begin position="29"/>
        <end position="557"/>
    </location>
</feature>
<evidence type="ECO:0000256" key="4">
    <source>
        <dbReference type="ARBA" id="ARBA00022729"/>
    </source>
</evidence>
<dbReference type="Gene3D" id="3.40.190.10">
    <property type="entry name" value="Periplasmic binding protein-like II"/>
    <property type="match status" value="1"/>
</dbReference>
<sequence>MSKKFFVLMSILLVAAMVFTGCSKPADAPEVATPDAPTDEPAPEPTGEKILRANNASEPGSLDPALAQGTHESWVLDHSFEGLMKLDQEGHVASGMAEDYKISDDFLTYTFTLRDGIKWSNGDPVTAEDFEFAWKRAIDPELAADYAFQIADYVKGGNAYLSGEGSLDDVAIKALDDKTLEVTLEAPTAYFLELTAFYTYYPVNKNVVEANPDWAKSADTHVSNGPFYLTEWEHDASLKMRKNDNYYDADKVHLDGIDLTIIDDENTTWQAYEGGEYDLLLPIPQAVVAKMKDEGNPELVLGGEVGTYYFNLNNDVKPFNNAKVRKGLSYALDKATITDKIAQGGQMPAEGVVPFGMFDEDGKEYRDKVGNLIPYDLDLAKNLFEEGLAEEGMTIDDFNSKGFVLLYNTQESHKKIAQAAQEMWRTNLGIEIGLENVDFQVKLDREKAGDYDISRAGWIGDYMDPMTFIDLWYSKSSFNDANYNNPKYDELVLKAKSTADQKVRFEAMREAENILMDEMPIVPVYFYTQPYAQKPYVTGVYKPLVNYPRLTYADINK</sequence>
<dbReference type="SUPFAM" id="SSF53850">
    <property type="entry name" value="Periplasmic binding protein-like II"/>
    <property type="match status" value="1"/>
</dbReference>
<evidence type="ECO:0000256" key="3">
    <source>
        <dbReference type="ARBA" id="ARBA00022448"/>
    </source>
</evidence>
<comment type="similarity">
    <text evidence="2">Belongs to the bacterial solute-binding protein 5 family.</text>
</comment>
<comment type="caution">
    <text evidence="8">The sequence shown here is derived from an EMBL/GenBank/DDBJ whole genome shotgun (WGS) entry which is preliminary data.</text>
</comment>
<dbReference type="Gene3D" id="3.90.76.10">
    <property type="entry name" value="Dipeptide-binding Protein, Domain 1"/>
    <property type="match status" value="1"/>
</dbReference>
<gene>
    <name evidence="8" type="ORF">H8707_12370</name>
</gene>
<dbReference type="PROSITE" id="PS51257">
    <property type="entry name" value="PROKAR_LIPOPROTEIN"/>
    <property type="match status" value="1"/>
</dbReference>
<dbReference type="AlphaFoldDB" id="A0A926EV04"/>
<dbReference type="GO" id="GO:0015833">
    <property type="term" value="P:peptide transport"/>
    <property type="evidence" value="ECO:0007669"/>
    <property type="project" value="TreeGrafter"/>
</dbReference>
<dbReference type="Gene3D" id="3.10.105.10">
    <property type="entry name" value="Dipeptide-binding Protein, Domain 3"/>
    <property type="match status" value="1"/>
</dbReference>
<evidence type="ECO:0000256" key="2">
    <source>
        <dbReference type="ARBA" id="ARBA00005695"/>
    </source>
</evidence>
<keyword evidence="4 6" id="KW-0732">Signal</keyword>
<dbReference type="InterPro" id="IPR023765">
    <property type="entry name" value="SBP_5_CS"/>
</dbReference>
<dbReference type="EMBL" id="JACRTG010000029">
    <property type="protein sequence ID" value="MBC8589010.1"/>
    <property type="molecule type" value="Genomic_DNA"/>
</dbReference>
<dbReference type="GO" id="GO:0030288">
    <property type="term" value="C:outer membrane-bounded periplasmic space"/>
    <property type="evidence" value="ECO:0007669"/>
    <property type="project" value="UniProtKB-ARBA"/>
</dbReference>
<dbReference type="InterPro" id="IPR030678">
    <property type="entry name" value="Peptide/Ni-bd"/>
</dbReference>
<dbReference type="FunFam" id="3.90.76.10:FF:000001">
    <property type="entry name" value="Oligopeptide ABC transporter substrate-binding protein"/>
    <property type="match status" value="1"/>
</dbReference>
<dbReference type="GO" id="GO:1904680">
    <property type="term" value="F:peptide transmembrane transporter activity"/>
    <property type="evidence" value="ECO:0007669"/>
    <property type="project" value="TreeGrafter"/>
</dbReference>
<proteinExistence type="inferred from homology"/>
<reference evidence="8" key="1">
    <citation type="submission" date="2020-08" db="EMBL/GenBank/DDBJ databases">
        <title>Genome public.</title>
        <authorList>
            <person name="Liu C."/>
            <person name="Sun Q."/>
        </authorList>
    </citation>
    <scope>NUCLEOTIDE SEQUENCE</scope>
    <source>
        <strain evidence="8">BX21</strain>
    </source>
</reference>
<keyword evidence="3" id="KW-0813">Transport</keyword>
<protein>
    <submittedName>
        <fullName evidence="8">Peptide ABC transporter substrate-binding protein</fullName>
    </submittedName>
</protein>
<feature type="signal peptide" evidence="6">
    <location>
        <begin position="1"/>
        <end position="28"/>
    </location>
</feature>
<evidence type="ECO:0000259" key="7">
    <source>
        <dbReference type="Pfam" id="PF00496"/>
    </source>
</evidence>
<evidence type="ECO:0000313" key="9">
    <source>
        <dbReference type="Proteomes" id="UP000601171"/>
    </source>
</evidence>
<evidence type="ECO:0000256" key="1">
    <source>
        <dbReference type="ARBA" id="ARBA00004193"/>
    </source>
</evidence>
<dbReference type="RefSeq" id="WP_262430470.1">
    <property type="nucleotide sequence ID" value="NZ_JACRTG010000029.1"/>
</dbReference>
<dbReference type="PANTHER" id="PTHR30290:SF79">
    <property type="entry name" value="DIPEPTIDE-BINDING PROTEIN DPPE"/>
    <property type="match status" value="1"/>
</dbReference>
<keyword evidence="9" id="KW-1185">Reference proteome</keyword>
<evidence type="ECO:0000256" key="5">
    <source>
        <dbReference type="SAM" id="MobiDB-lite"/>
    </source>
</evidence>
<dbReference type="InterPro" id="IPR039424">
    <property type="entry name" value="SBP_5"/>
</dbReference>
<accession>A0A926EV04</accession>
<evidence type="ECO:0000313" key="8">
    <source>
        <dbReference type="EMBL" id="MBC8589010.1"/>
    </source>
</evidence>
<dbReference type="CDD" id="cd08504">
    <property type="entry name" value="PBP2_OppA"/>
    <property type="match status" value="1"/>
</dbReference>
<dbReference type="Proteomes" id="UP000601171">
    <property type="component" value="Unassembled WGS sequence"/>
</dbReference>